<organism evidence="3 4">
    <name type="scientific">Spodoptera litura</name>
    <name type="common">Asian cotton leafworm</name>
    <dbReference type="NCBI Taxonomy" id="69820"/>
    <lineage>
        <taxon>Eukaryota</taxon>
        <taxon>Metazoa</taxon>
        <taxon>Ecdysozoa</taxon>
        <taxon>Arthropoda</taxon>
        <taxon>Hexapoda</taxon>
        <taxon>Insecta</taxon>
        <taxon>Pterygota</taxon>
        <taxon>Neoptera</taxon>
        <taxon>Endopterygota</taxon>
        <taxon>Lepidoptera</taxon>
        <taxon>Glossata</taxon>
        <taxon>Ditrysia</taxon>
        <taxon>Noctuoidea</taxon>
        <taxon>Noctuidae</taxon>
        <taxon>Amphipyrinae</taxon>
        <taxon>Spodoptera</taxon>
    </lineage>
</organism>
<dbReference type="AlphaFoldDB" id="A0A9J7EFT4"/>
<name>A0A9J7EFT4_SPOLT</name>
<evidence type="ECO:0000313" key="3">
    <source>
        <dbReference type="Proteomes" id="UP000301870"/>
    </source>
</evidence>
<dbReference type="RefSeq" id="XP_022827707.1">
    <property type="nucleotide sequence ID" value="XM_022971939.1"/>
</dbReference>
<feature type="region of interest" description="Disordered" evidence="2">
    <location>
        <begin position="300"/>
        <end position="331"/>
    </location>
</feature>
<evidence type="ECO:0000256" key="1">
    <source>
        <dbReference type="SAM" id="Coils"/>
    </source>
</evidence>
<dbReference type="Proteomes" id="UP000301870">
    <property type="component" value="Chromosome 24"/>
</dbReference>
<keyword evidence="1" id="KW-0175">Coiled coil</keyword>
<evidence type="ECO:0000256" key="2">
    <source>
        <dbReference type="SAM" id="MobiDB-lite"/>
    </source>
</evidence>
<reference evidence="4" key="1">
    <citation type="submission" date="2025-08" db="UniProtKB">
        <authorList>
            <consortium name="RefSeq"/>
        </authorList>
    </citation>
    <scope>IDENTIFICATION</scope>
    <source>
        <strain evidence="4">Ishihara</strain>
        <tissue evidence="4">Whole body</tissue>
    </source>
</reference>
<evidence type="ECO:0000313" key="4">
    <source>
        <dbReference type="RefSeq" id="XP_022827707.1"/>
    </source>
</evidence>
<dbReference type="OrthoDB" id="7370104at2759"/>
<dbReference type="KEGG" id="sliu:111357310"/>
<gene>
    <name evidence="4" type="primary">LOC111357310</name>
</gene>
<accession>A0A9J7EFT4</accession>
<sequence>MSLYYEEEEDWELPVVLGDSSVDDSITYEMPSAEELLELRAKELECQEELQRLRELEEGDEEAQKTLAAELSTLLCLPPARHRPPAAELWAALAPHVPGAPTGDEAPMLQAGLLEAQMPQIVQALAAGVKSAARWSDADMLGSCALLTVAVLMENSPNRRKAVRTLHALLDRYANREQLMAVAYMMVTAFPADSAARLELIDQVCSGSCSGGDRIAYILNSTAMLDLLGAGGRADGAPATFCAPSFMQVARAAANWRHCEAAAQQRCIQLAGRLLTETLGGGTPDTEPEERALLLEHLRPDPLMDSDTPQKDRLKVSFWEPCPPENMLSSK</sequence>
<dbReference type="GeneID" id="111357310"/>
<feature type="compositionally biased region" description="Basic and acidic residues" evidence="2">
    <location>
        <begin position="300"/>
        <end position="315"/>
    </location>
</feature>
<feature type="coiled-coil region" evidence="1">
    <location>
        <begin position="36"/>
        <end position="66"/>
    </location>
</feature>
<keyword evidence="3" id="KW-1185">Reference proteome</keyword>
<proteinExistence type="predicted"/>
<protein>
    <submittedName>
        <fullName evidence="4">Uncharacterized protein LOC111357310</fullName>
    </submittedName>
</protein>